<dbReference type="Gene3D" id="1.10.10.60">
    <property type="entry name" value="Homeodomain-like"/>
    <property type="match status" value="1"/>
</dbReference>
<proteinExistence type="inferred from homology"/>
<dbReference type="PANTHER" id="PTHR34294">
    <property type="entry name" value="TRANSCRIPTIONAL REGULATOR-RELATED"/>
    <property type="match status" value="1"/>
</dbReference>
<gene>
    <name evidence="6" type="ORF">WMO64_06240</name>
</gene>
<evidence type="ECO:0000256" key="3">
    <source>
        <dbReference type="ARBA" id="ARBA00023125"/>
    </source>
</evidence>
<name>A0ABV1E6X8_9FIRM</name>
<accession>A0ABV1E6X8</accession>
<keyword evidence="2" id="KW-0805">Transcription regulation</keyword>
<evidence type="ECO:0000256" key="1">
    <source>
        <dbReference type="ARBA" id="ARBA00010466"/>
    </source>
</evidence>
<dbReference type="Pfam" id="PF04198">
    <property type="entry name" value="Sugar-bind"/>
    <property type="match status" value="1"/>
</dbReference>
<evidence type="ECO:0000313" key="6">
    <source>
        <dbReference type="EMBL" id="MEQ2443064.1"/>
    </source>
</evidence>
<evidence type="ECO:0000313" key="7">
    <source>
        <dbReference type="Proteomes" id="UP001464378"/>
    </source>
</evidence>
<evidence type="ECO:0000256" key="2">
    <source>
        <dbReference type="ARBA" id="ARBA00023015"/>
    </source>
</evidence>
<dbReference type="Gene3D" id="3.40.50.1360">
    <property type="match status" value="1"/>
</dbReference>
<dbReference type="PANTHER" id="PTHR34294:SF1">
    <property type="entry name" value="TRANSCRIPTIONAL REGULATOR LSRR"/>
    <property type="match status" value="1"/>
</dbReference>
<dbReference type="SUPFAM" id="SSF100950">
    <property type="entry name" value="NagB/RpiA/CoA transferase-like"/>
    <property type="match status" value="1"/>
</dbReference>
<dbReference type="Proteomes" id="UP001464378">
    <property type="component" value="Unassembled WGS sequence"/>
</dbReference>
<dbReference type="InterPro" id="IPR037171">
    <property type="entry name" value="NagB/RpiA_transferase-like"/>
</dbReference>
<dbReference type="InterPro" id="IPR007324">
    <property type="entry name" value="Sugar-bd_dom_put"/>
</dbReference>
<protein>
    <submittedName>
        <fullName evidence="6">Sugar-binding domain-containing protein</fullName>
    </submittedName>
</protein>
<comment type="similarity">
    <text evidence="1">Belongs to the SorC transcriptional regulatory family.</text>
</comment>
<evidence type="ECO:0000256" key="4">
    <source>
        <dbReference type="ARBA" id="ARBA00023163"/>
    </source>
</evidence>
<organism evidence="6 7">
    <name type="scientific">Pseudoflavonifractor intestinihominis</name>
    <dbReference type="NCBI Taxonomy" id="3133171"/>
    <lineage>
        <taxon>Bacteria</taxon>
        <taxon>Bacillati</taxon>
        <taxon>Bacillota</taxon>
        <taxon>Clostridia</taxon>
        <taxon>Eubacteriales</taxon>
        <taxon>Oscillospiraceae</taxon>
        <taxon>Pseudoflavonifractor</taxon>
    </lineage>
</organism>
<feature type="domain" description="Sugar-binding" evidence="5">
    <location>
        <begin position="58"/>
        <end position="303"/>
    </location>
</feature>
<evidence type="ECO:0000259" key="5">
    <source>
        <dbReference type="Pfam" id="PF04198"/>
    </source>
</evidence>
<reference evidence="6 7" key="1">
    <citation type="submission" date="2024-03" db="EMBL/GenBank/DDBJ databases">
        <title>Human intestinal bacterial collection.</title>
        <authorList>
            <person name="Pauvert C."/>
            <person name="Hitch T.C.A."/>
            <person name="Clavel T."/>
        </authorList>
    </citation>
    <scope>NUCLEOTIDE SEQUENCE [LARGE SCALE GENOMIC DNA]</scope>
    <source>
        <strain evidence="6 7">CLA-AP-H29</strain>
    </source>
</reference>
<dbReference type="RefSeq" id="WP_294518009.1">
    <property type="nucleotide sequence ID" value="NZ_JBBMFK010000008.1"/>
</dbReference>
<comment type="caution">
    <text evidence="6">The sequence shown here is derived from an EMBL/GenBank/DDBJ whole genome shotgun (WGS) entry which is preliminary data.</text>
</comment>
<dbReference type="EMBL" id="JBBMFK010000008">
    <property type="protein sequence ID" value="MEQ2443064.1"/>
    <property type="molecule type" value="Genomic_DNA"/>
</dbReference>
<keyword evidence="4" id="KW-0804">Transcription</keyword>
<sequence>MEEDLLLKIAHMYYGLGMTQEKIAKQLFFSRSRISHLLTEAEEKGYVRFEVRPMVYQPINLKNYFFQHFNLHDAIIVEGRYCVGNEIFSEICRSAADYLATQLTNDTVLNVSRGRTMYSIVQNLSPHRPLPGMKVVQTEGLLGMEDPYLEQTDFVRRIGDAFHCEYYCMMLPYIFDSPQLRDAVLNLPINYPAVEMAEQITVICSSLLTLEQWKRWLSEDEYKMLGDLGIVGSIQGNFYNQMGEFIDTPLNSRFIAPPRKILEQAKQLICVSTGLYKAQALLGLLRTGLVHTLITDSMLAERVKKLEQR</sequence>
<dbReference type="InterPro" id="IPR051054">
    <property type="entry name" value="SorC_transcr_regulators"/>
</dbReference>
<keyword evidence="3" id="KW-0238">DNA-binding</keyword>
<keyword evidence="7" id="KW-1185">Reference proteome</keyword>